<dbReference type="Pfam" id="PF13279">
    <property type="entry name" value="4HBT_2"/>
    <property type="match status" value="1"/>
</dbReference>
<dbReference type="RefSeq" id="WP_110022655.1">
    <property type="nucleotide sequence ID" value="NZ_PDNZ01000002.1"/>
</dbReference>
<dbReference type="SUPFAM" id="SSF54637">
    <property type="entry name" value="Thioesterase/thiol ester dehydrase-isomerase"/>
    <property type="match status" value="1"/>
</dbReference>
<comment type="similarity">
    <text evidence="1">Belongs to the 4-hydroxybenzoyl-CoA thioesterase family.</text>
</comment>
<dbReference type="Proteomes" id="UP000246278">
    <property type="component" value="Unassembled WGS sequence"/>
</dbReference>
<reference evidence="4" key="1">
    <citation type="submission" date="2017-10" db="EMBL/GenBank/DDBJ databases">
        <authorList>
            <person name="Gaisin V.A."/>
            <person name="Rysina M.S."/>
            <person name="Grouzdev D.S."/>
        </authorList>
    </citation>
    <scope>NUCLEOTIDE SEQUENCE [LARGE SCALE GENOMIC DNA]</scope>
    <source>
        <strain evidence="4">V1</strain>
    </source>
</reference>
<dbReference type="EMBL" id="PDNZ01000002">
    <property type="protein sequence ID" value="PWW82940.1"/>
    <property type="molecule type" value="Genomic_DNA"/>
</dbReference>
<name>A0A317T9C1_9CHLB</name>
<gene>
    <name evidence="3" type="ORF">CR164_04205</name>
</gene>
<dbReference type="InterPro" id="IPR050563">
    <property type="entry name" value="4-hydroxybenzoyl-CoA_TE"/>
</dbReference>
<dbReference type="AlphaFoldDB" id="A0A317T9C1"/>
<dbReference type="InterPro" id="IPR029069">
    <property type="entry name" value="HotDog_dom_sf"/>
</dbReference>
<comment type="caution">
    <text evidence="3">The sequence shown here is derived from an EMBL/GenBank/DDBJ whole genome shotgun (WGS) entry which is preliminary data.</text>
</comment>
<dbReference type="GO" id="GO:0047617">
    <property type="term" value="F:fatty acyl-CoA hydrolase activity"/>
    <property type="evidence" value="ECO:0007669"/>
    <property type="project" value="TreeGrafter"/>
</dbReference>
<proteinExistence type="inferred from homology"/>
<dbReference type="InterPro" id="IPR006684">
    <property type="entry name" value="YbgC/YbaW"/>
</dbReference>
<evidence type="ECO:0000313" key="4">
    <source>
        <dbReference type="Proteomes" id="UP000246278"/>
    </source>
</evidence>
<dbReference type="OrthoDB" id="9799036at2"/>
<dbReference type="PANTHER" id="PTHR31793">
    <property type="entry name" value="4-HYDROXYBENZOYL-COA THIOESTERASE FAMILY MEMBER"/>
    <property type="match status" value="1"/>
</dbReference>
<keyword evidence="2" id="KW-0378">Hydrolase</keyword>
<dbReference type="CDD" id="cd00586">
    <property type="entry name" value="4HBT"/>
    <property type="match status" value="1"/>
</dbReference>
<sequence>MQSYNFTLSMSVRDYECDMQGIVNNSVYQNYLEHARHEYLKAVGMDFKMYAQEGINLVVVRAELDYKFPLESGDRFFVGVNMVRESRLKFAFYQDIFREKDKKLILKAKITGTALNQRGRPAIPEELDAALERISTTIIA</sequence>
<evidence type="ECO:0000256" key="2">
    <source>
        <dbReference type="ARBA" id="ARBA00022801"/>
    </source>
</evidence>
<protein>
    <submittedName>
        <fullName evidence="3">Thioesterase</fullName>
    </submittedName>
</protein>
<evidence type="ECO:0000313" key="3">
    <source>
        <dbReference type="EMBL" id="PWW82940.1"/>
    </source>
</evidence>
<accession>A0A317T9C1</accession>
<organism evidence="3 4">
    <name type="scientific">Prosthecochloris marina</name>
    <dbReference type="NCBI Taxonomy" id="2017681"/>
    <lineage>
        <taxon>Bacteria</taxon>
        <taxon>Pseudomonadati</taxon>
        <taxon>Chlorobiota</taxon>
        <taxon>Chlorobiia</taxon>
        <taxon>Chlorobiales</taxon>
        <taxon>Chlorobiaceae</taxon>
        <taxon>Prosthecochloris</taxon>
    </lineage>
</organism>
<keyword evidence="4" id="KW-1185">Reference proteome</keyword>
<dbReference type="PANTHER" id="PTHR31793:SF27">
    <property type="entry name" value="NOVEL THIOESTERASE SUPERFAMILY DOMAIN AND SAPOSIN A-TYPE DOMAIN CONTAINING PROTEIN (0610012H03RIK)"/>
    <property type="match status" value="1"/>
</dbReference>
<dbReference type="Gene3D" id="3.10.129.10">
    <property type="entry name" value="Hotdog Thioesterase"/>
    <property type="match status" value="1"/>
</dbReference>
<dbReference type="PIRSF" id="PIRSF003230">
    <property type="entry name" value="YbgC"/>
    <property type="match status" value="1"/>
</dbReference>
<evidence type="ECO:0000256" key="1">
    <source>
        <dbReference type="ARBA" id="ARBA00005953"/>
    </source>
</evidence>